<evidence type="ECO:0000256" key="2">
    <source>
        <dbReference type="ARBA" id="ARBA00007149"/>
    </source>
</evidence>
<dbReference type="Proteomes" id="UP000242814">
    <property type="component" value="Unassembled WGS sequence"/>
</dbReference>
<keyword evidence="4 11" id="KW-0812">Transmembrane</keyword>
<evidence type="ECO:0000256" key="3">
    <source>
        <dbReference type="ARBA" id="ARBA00017291"/>
    </source>
</evidence>
<sequence>MLAELSLFLLSLACLSDGVAAQRPYDPRLAGTWTTKSAKVLTGLGFYDPVKDRFNEPSHTGISYSFSIKGFYEEAHYRAMANPTRPNCARGMMQFQHGKYEIATNGSLILTPFGSDGRQLVSNRCEGPNAYYSRYTQEELFERYEVLTDPYSGVERLNLYQFDGTPMHPMYLVSRQPQMLPTETLNPIHTGKGKGKGKRDGSVLERREQEGAGLGVDFESLLNKNASVDMEGDNNQSGMDTLWWVGVFMTAVGGLVLIYK</sequence>
<organism evidence="13 14">
    <name type="scientific">Paracoccidioides brasiliensis</name>
    <dbReference type="NCBI Taxonomy" id="121759"/>
    <lineage>
        <taxon>Eukaryota</taxon>
        <taxon>Fungi</taxon>
        <taxon>Dikarya</taxon>
        <taxon>Ascomycota</taxon>
        <taxon>Pezizomycotina</taxon>
        <taxon>Eurotiomycetes</taxon>
        <taxon>Eurotiomycetidae</taxon>
        <taxon>Onygenales</taxon>
        <taxon>Ajellomycetaceae</taxon>
        <taxon>Paracoccidioides</taxon>
    </lineage>
</organism>
<evidence type="ECO:0000256" key="11">
    <source>
        <dbReference type="SAM" id="Phobius"/>
    </source>
</evidence>
<feature type="transmembrane region" description="Helical" evidence="11">
    <location>
        <begin position="241"/>
        <end position="259"/>
    </location>
</feature>
<keyword evidence="6 10" id="KW-0256">Endoplasmic reticulum</keyword>
<keyword evidence="7 11" id="KW-1133">Transmembrane helix</keyword>
<keyword evidence="8 10" id="KW-0472">Membrane</keyword>
<dbReference type="GO" id="GO:0051082">
    <property type="term" value="F:unfolded protein binding"/>
    <property type="evidence" value="ECO:0007669"/>
    <property type="project" value="TreeGrafter"/>
</dbReference>
<dbReference type="EMBL" id="LZYO01000272">
    <property type="protein sequence ID" value="ODH20881.1"/>
    <property type="molecule type" value="Genomic_DNA"/>
</dbReference>
<dbReference type="PANTHER" id="PTHR28090:SF1">
    <property type="entry name" value="PROTEIN ROT1"/>
    <property type="match status" value="1"/>
</dbReference>
<evidence type="ECO:0000256" key="12">
    <source>
        <dbReference type="SAM" id="SignalP"/>
    </source>
</evidence>
<evidence type="ECO:0000313" key="14">
    <source>
        <dbReference type="Proteomes" id="UP000242814"/>
    </source>
</evidence>
<comment type="similarity">
    <text evidence="2 10">Belongs to the ROT1 family.</text>
</comment>
<dbReference type="AlphaFoldDB" id="A0A1D2J9B4"/>
<comment type="function">
    <text evidence="9 10">Required for normal levels of the cell wall 1,6-beta-glucan. Involved in a protein folding machinery chaperoning proteins acting in various physiological processes including cell wall synthesis and lysis of autophagic bodies.</text>
</comment>
<evidence type="ECO:0000313" key="13">
    <source>
        <dbReference type="EMBL" id="ODH20881.1"/>
    </source>
</evidence>
<dbReference type="GO" id="GO:0005789">
    <property type="term" value="C:endoplasmic reticulum membrane"/>
    <property type="evidence" value="ECO:0007669"/>
    <property type="project" value="UniProtKB-SubCell"/>
</dbReference>
<evidence type="ECO:0000256" key="9">
    <source>
        <dbReference type="ARBA" id="ARBA00024969"/>
    </source>
</evidence>
<protein>
    <recommendedName>
        <fullName evidence="3 10">Protein ROT1</fullName>
    </recommendedName>
</protein>
<dbReference type="VEuPathDB" id="FungiDB:PADG_03211"/>
<evidence type="ECO:0000256" key="7">
    <source>
        <dbReference type="ARBA" id="ARBA00022989"/>
    </source>
</evidence>
<name>A0A1D2J9B4_PARBR</name>
<comment type="caution">
    <text evidence="13">The sequence shown here is derived from an EMBL/GenBank/DDBJ whole genome shotgun (WGS) entry which is preliminary data.</text>
</comment>
<evidence type="ECO:0000256" key="6">
    <source>
        <dbReference type="ARBA" id="ARBA00022824"/>
    </source>
</evidence>
<comment type="subcellular location">
    <subcellularLocation>
        <location evidence="1">Endoplasmic reticulum membrane</location>
        <topology evidence="1">Single-pass type I membrane protein</topology>
    </subcellularLocation>
</comment>
<evidence type="ECO:0000256" key="1">
    <source>
        <dbReference type="ARBA" id="ARBA00004115"/>
    </source>
</evidence>
<dbReference type="PANTHER" id="PTHR28090">
    <property type="entry name" value="PROTEIN ROT1"/>
    <property type="match status" value="1"/>
</dbReference>
<dbReference type="PIRSF" id="PIRSF017290">
    <property type="entry name" value="ROT1_prd"/>
    <property type="match status" value="1"/>
</dbReference>
<accession>A0A1D2J9B4</accession>
<dbReference type="VEuPathDB" id="FungiDB:PABG_00763"/>
<feature type="chain" id="PRO_5008902350" description="Protein ROT1" evidence="12">
    <location>
        <begin position="22"/>
        <end position="260"/>
    </location>
</feature>
<feature type="signal peptide" evidence="12">
    <location>
        <begin position="1"/>
        <end position="21"/>
    </location>
</feature>
<gene>
    <name evidence="13" type="ORF">ACO22_05777</name>
</gene>
<reference evidence="13 14" key="1">
    <citation type="submission" date="2016-06" db="EMBL/GenBank/DDBJ databases">
        <authorList>
            <person name="Kjaerup R.B."/>
            <person name="Dalgaard T.S."/>
            <person name="Juul-Madsen H.R."/>
        </authorList>
    </citation>
    <scope>NUCLEOTIDE SEQUENCE [LARGE SCALE GENOMIC DNA]</scope>
    <source>
        <strain evidence="13 14">Pb300</strain>
    </source>
</reference>
<dbReference type="Pfam" id="PF10681">
    <property type="entry name" value="Rot1"/>
    <property type="match status" value="1"/>
</dbReference>
<evidence type="ECO:0000256" key="4">
    <source>
        <dbReference type="ARBA" id="ARBA00022692"/>
    </source>
</evidence>
<proteinExistence type="inferred from homology"/>
<evidence type="ECO:0000256" key="10">
    <source>
        <dbReference type="PIRNR" id="PIRNR017290"/>
    </source>
</evidence>
<dbReference type="GO" id="GO:0006458">
    <property type="term" value="P:'de novo' protein folding"/>
    <property type="evidence" value="ECO:0007669"/>
    <property type="project" value="InterPro"/>
</dbReference>
<evidence type="ECO:0000256" key="8">
    <source>
        <dbReference type="ARBA" id="ARBA00023136"/>
    </source>
</evidence>
<keyword evidence="5 12" id="KW-0732">Signal</keyword>
<dbReference type="InterPro" id="IPR019623">
    <property type="entry name" value="Rot1"/>
</dbReference>
<evidence type="ECO:0000256" key="5">
    <source>
        <dbReference type="ARBA" id="ARBA00022729"/>
    </source>
</evidence>